<feature type="region of interest" description="Disordered" evidence="1">
    <location>
        <begin position="14"/>
        <end position="35"/>
    </location>
</feature>
<gene>
    <name evidence="2" type="ORF">Celaphus_00003282</name>
</gene>
<organism evidence="2 3">
    <name type="scientific">Cervus elaphus hippelaphus</name>
    <name type="common">European red deer</name>
    <dbReference type="NCBI Taxonomy" id="46360"/>
    <lineage>
        <taxon>Eukaryota</taxon>
        <taxon>Metazoa</taxon>
        <taxon>Chordata</taxon>
        <taxon>Craniata</taxon>
        <taxon>Vertebrata</taxon>
        <taxon>Euteleostomi</taxon>
        <taxon>Mammalia</taxon>
        <taxon>Eutheria</taxon>
        <taxon>Laurasiatheria</taxon>
        <taxon>Artiodactyla</taxon>
        <taxon>Ruminantia</taxon>
        <taxon>Pecora</taxon>
        <taxon>Cervidae</taxon>
        <taxon>Cervinae</taxon>
        <taxon>Cervus</taxon>
    </lineage>
</organism>
<proteinExistence type="predicted"/>
<protein>
    <submittedName>
        <fullName evidence="2">Uncharacterized protein</fullName>
    </submittedName>
</protein>
<dbReference type="Proteomes" id="UP000242450">
    <property type="component" value="Chromosome 9"/>
</dbReference>
<feature type="region of interest" description="Disordered" evidence="1">
    <location>
        <begin position="59"/>
        <end position="80"/>
    </location>
</feature>
<sequence>MPLLSVCFPALPPRLERGQRRAPQQRPSRTNAHEALDRTASVFIDHLGWLSPTVWKTVKPTQGRPRVSPDPESGLSPEDQNFLLYSQVGKWLL</sequence>
<dbReference type="EMBL" id="MKHE01000009">
    <property type="protein sequence ID" value="OWK12129.1"/>
    <property type="molecule type" value="Genomic_DNA"/>
</dbReference>
<name>A0A212D1L0_CEREH</name>
<comment type="caution">
    <text evidence="2">The sequence shown here is derived from an EMBL/GenBank/DDBJ whole genome shotgun (WGS) entry which is preliminary data.</text>
</comment>
<accession>A0A212D1L0</accession>
<keyword evidence="3" id="KW-1185">Reference proteome</keyword>
<evidence type="ECO:0000256" key="1">
    <source>
        <dbReference type="SAM" id="MobiDB-lite"/>
    </source>
</evidence>
<evidence type="ECO:0000313" key="3">
    <source>
        <dbReference type="Proteomes" id="UP000242450"/>
    </source>
</evidence>
<dbReference type="AlphaFoldDB" id="A0A212D1L0"/>
<evidence type="ECO:0000313" key="2">
    <source>
        <dbReference type="EMBL" id="OWK12129.1"/>
    </source>
</evidence>
<reference evidence="2 3" key="1">
    <citation type="journal article" date="2018" name="Mol. Genet. Genomics">
        <title>The red deer Cervus elaphus genome CerEla1.0: sequencing, annotating, genes, and chromosomes.</title>
        <authorList>
            <person name="Bana N.A."/>
            <person name="Nyiri A."/>
            <person name="Nagy J."/>
            <person name="Frank K."/>
            <person name="Nagy T."/>
            <person name="Steger V."/>
            <person name="Schiller M."/>
            <person name="Lakatos P."/>
            <person name="Sugar L."/>
            <person name="Horn P."/>
            <person name="Barta E."/>
            <person name="Orosz L."/>
        </authorList>
    </citation>
    <scope>NUCLEOTIDE SEQUENCE [LARGE SCALE GENOMIC DNA]</scope>
    <source>
        <strain evidence="2">Hungarian</strain>
    </source>
</reference>